<accession>A0ABU7DWA9</accession>
<evidence type="ECO:0000313" key="2">
    <source>
        <dbReference type="Proteomes" id="UP001352852"/>
    </source>
</evidence>
<name>A0ABU7DWA9_9TELE</name>
<protein>
    <submittedName>
        <fullName evidence="1">Uncharacterized protein</fullName>
    </submittedName>
</protein>
<dbReference type="EMBL" id="JAHUTJ010034433">
    <property type="protein sequence ID" value="MED6277944.1"/>
    <property type="molecule type" value="Genomic_DNA"/>
</dbReference>
<dbReference type="Proteomes" id="UP001352852">
    <property type="component" value="Unassembled WGS sequence"/>
</dbReference>
<proteinExistence type="predicted"/>
<reference evidence="1 2" key="1">
    <citation type="submission" date="2021-06" db="EMBL/GenBank/DDBJ databases">
        <authorList>
            <person name="Palmer J.M."/>
        </authorList>
    </citation>
    <scope>NUCLEOTIDE SEQUENCE [LARGE SCALE GENOMIC DNA]</scope>
    <source>
        <strain evidence="1 2">CL_MEX2019</strain>
        <tissue evidence="1">Muscle</tissue>
    </source>
</reference>
<gene>
    <name evidence="1" type="ORF">CHARACLAT_018656</name>
</gene>
<sequence length="123" mass="14247">MTEREKKHKHRQLCKMCHSLVFPGKQSEDKEEEKGNGTCSVLSAAFCFLLYGKSSVGQKQAQQKMMHGRKQPLRCWTGEATMPETDKDMMFEEQGDNLNCRCYWRRDTGYCATTKKMVQKLPS</sequence>
<comment type="caution">
    <text evidence="1">The sequence shown here is derived from an EMBL/GenBank/DDBJ whole genome shotgun (WGS) entry which is preliminary data.</text>
</comment>
<keyword evidence="2" id="KW-1185">Reference proteome</keyword>
<evidence type="ECO:0000313" key="1">
    <source>
        <dbReference type="EMBL" id="MED6277944.1"/>
    </source>
</evidence>
<organism evidence="1 2">
    <name type="scientific">Characodon lateralis</name>
    <dbReference type="NCBI Taxonomy" id="208331"/>
    <lineage>
        <taxon>Eukaryota</taxon>
        <taxon>Metazoa</taxon>
        <taxon>Chordata</taxon>
        <taxon>Craniata</taxon>
        <taxon>Vertebrata</taxon>
        <taxon>Euteleostomi</taxon>
        <taxon>Actinopterygii</taxon>
        <taxon>Neopterygii</taxon>
        <taxon>Teleostei</taxon>
        <taxon>Neoteleostei</taxon>
        <taxon>Acanthomorphata</taxon>
        <taxon>Ovalentaria</taxon>
        <taxon>Atherinomorphae</taxon>
        <taxon>Cyprinodontiformes</taxon>
        <taxon>Goodeidae</taxon>
        <taxon>Characodon</taxon>
    </lineage>
</organism>